<accession>A0A974W1E9</accession>
<evidence type="ECO:0000256" key="1">
    <source>
        <dbReference type="SAM" id="MobiDB-lite"/>
    </source>
</evidence>
<dbReference type="Proteomes" id="UP000662986">
    <property type="component" value="Chromosome"/>
</dbReference>
<evidence type="ECO:0008006" key="4">
    <source>
        <dbReference type="Google" id="ProtNLM"/>
    </source>
</evidence>
<keyword evidence="3" id="KW-1185">Reference proteome</keyword>
<feature type="region of interest" description="Disordered" evidence="1">
    <location>
        <begin position="99"/>
        <end position="119"/>
    </location>
</feature>
<sequence>MPRGLGTAGQRLWRTTLDEFEMDSEPHKIEILTQACKVTDKIAELEKAQKGQPLTVLGSARQLTIHPLVAEVRFQRGLLAQLLGKLGLPDTDEALEAKAEKLSETRRRSAKSPTFRVVQ</sequence>
<reference evidence="2 3" key="2">
    <citation type="journal article" date="2022" name="Arch. Microbiol.">
        <title>Rhodococcus pseudokoreensis sp. nov. isolated from the rhizosphere of young M26 apple rootstocks.</title>
        <authorList>
            <person name="Kampfer P."/>
            <person name="Glaeser S.P."/>
            <person name="Blom J."/>
            <person name="Wolf J."/>
            <person name="Benning S."/>
            <person name="Schloter M."/>
            <person name="Neumann-Schaal M."/>
        </authorList>
    </citation>
    <scope>NUCLEOTIDE SEQUENCE [LARGE SCALE GENOMIC DNA]</scope>
    <source>
        <strain evidence="2 3">R79</strain>
    </source>
</reference>
<gene>
    <name evidence="2" type="ORF">JWS13_10055</name>
</gene>
<evidence type="ECO:0000313" key="3">
    <source>
        <dbReference type="Proteomes" id="UP000662986"/>
    </source>
</evidence>
<evidence type="ECO:0000313" key="2">
    <source>
        <dbReference type="EMBL" id="QSE88925.1"/>
    </source>
</evidence>
<reference evidence="2 3" key="1">
    <citation type="journal article" date="2021" name="Microbiol. Resour. Announc.">
        <title>Complete Genome Sequences of Two Rhodococcus sp. Strains with Large and Linear Chromosomes, Isolated from Apple Rhizosphere.</title>
        <authorList>
            <person name="Benning S."/>
            <person name="Brugnone N."/>
            <person name="Siani R."/>
            <person name="Kublik S."/>
            <person name="Schloter M."/>
            <person name="Rad V."/>
        </authorList>
    </citation>
    <scope>NUCLEOTIDE SEQUENCE [LARGE SCALE GENOMIC DNA]</scope>
    <source>
        <strain evidence="2 3">R79</strain>
    </source>
</reference>
<protein>
    <recommendedName>
        <fullName evidence="4">Phage terminase, small subunit, putative, P27 family</fullName>
    </recommendedName>
</protein>
<proteinExistence type="predicted"/>
<dbReference type="EMBL" id="CP070619">
    <property type="protein sequence ID" value="QSE88925.1"/>
    <property type="molecule type" value="Genomic_DNA"/>
</dbReference>
<organism evidence="2 3">
    <name type="scientific">Rhodococcus pseudokoreensis</name>
    <dbReference type="NCBI Taxonomy" id="2811421"/>
    <lineage>
        <taxon>Bacteria</taxon>
        <taxon>Bacillati</taxon>
        <taxon>Actinomycetota</taxon>
        <taxon>Actinomycetes</taxon>
        <taxon>Mycobacteriales</taxon>
        <taxon>Nocardiaceae</taxon>
        <taxon>Rhodococcus</taxon>
    </lineage>
</organism>
<dbReference type="RefSeq" id="WP_206005461.1">
    <property type="nucleotide sequence ID" value="NZ_CP070619.1"/>
</dbReference>
<name>A0A974W1E9_9NOCA</name>